<evidence type="ECO:0000313" key="3">
    <source>
        <dbReference type="Proteomes" id="UP001204953"/>
    </source>
</evidence>
<protein>
    <submittedName>
        <fullName evidence="2">DUF4335 domain-containing protein</fullName>
    </submittedName>
</protein>
<dbReference type="InterPro" id="IPR025569">
    <property type="entry name" value="DUF4335"/>
</dbReference>
<dbReference type="EMBL" id="JAMZMM010000006">
    <property type="protein sequence ID" value="MCP2727115.1"/>
    <property type="molecule type" value="Genomic_DNA"/>
</dbReference>
<evidence type="ECO:0000313" key="2">
    <source>
        <dbReference type="EMBL" id="MCP2727115.1"/>
    </source>
</evidence>
<dbReference type="RefSeq" id="WP_254009932.1">
    <property type="nucleotide sequence ID" value="NZ_JAMZMM010000006.1"/>
</dbReference>
<reference evidence="2" key="1">
    <citation type="submission" date="2022-06" db="EMBL/GenBank/DDBJ databases">
        <title>New cyanobacteria of genus Symplocastrum in benthos of Lake Baikal.</title>
        <authorList>
            <person name="Sorokovikova E."/>
            <person name="Tikhonova I."/>
            <person name="Krasnopeev A."/>
            <person name="Evseev P."/>
            <person name="Gladkikh A."/>
            <person name="Belykh O."/>
        </authorList>
    </citation>
    <scope>NUCLEOTIDE SEQUENCE</scope>
    <source>
        <strain evidence="2">BBK-W-15</strain>
    </source>
</reference>
<gene>
    <name evidence="2" type="ORF">NJ959_01325</name>
</gene>
<dbReference type="AlphaFoldDB" id="A0AAE3GM51"/>
<proteinExistence type="predicted"/>
<evidence type="ECO:0000256" key="1">
    <source>
        <dbReference type="SAM" id="MobiDB-lite"/>
    </source>
</evidence>
<comment type="caution">
    <text evidence="2">The sequence shown here is derived from an EMBL/GenBank/DDBJ whole genome shotgun (WGS) entry which is preliminary data.</text>
</comment>
<sequence>MTIRRQYSLPNCTLILEGLIDPTATVNSVDPRPLMTIIVNAECYFAGYNQPISGGRDFFESLVYSASSYAQEFLSQVHHPKMHGDKPSLVQFQSLKDRNLHRLRVLATAEAVASGSGMSSGGMEEGKGLEIDLTTVQLFDLVEAIDQFLADRQTLPDLSISLQPVSRRYRKADQPVAQRSAPAALGMASLTVAAIALFLVPVPEVRPPQPQPNATQTTSSNTETPPVPKASPPNPEELEKVLASAQDITDPTEVGYLKRYLYRELDRRWQNRKEVEENLEYQVGVGKDGKIIGYKHLNDVALKEQKKTPLLDLLYIPTQGGTAPKEAIAQFRVVFTRKGVLQISPWRLIKGEPGLGAEITDKAVLGDLNDRIHKQLSELWKGTPKAQQPLRYRIGVTEEGAIADYEPINQPAWDYVQETPLEKDKLVKPEAAGIGTTGGIVPQKPLAQFQVVFRQNGVVEVSPLRGR</sequence>
<feature type="compositionally biased region" description="Pro residues" evidence="1">
    <location>
        <begin position="225"/>
        <end position="235"/>
    </location>
</feature>
<keyword evidence="3" id="KW-1185">Reference proteome</keyword>
<feature type="region of interest" description="Disordered" evidence="1">
    <location>
        <begin position="206"/>
        <end position="245"/>
    </location>
</feature>
<accession>A0AAE3GM51</accession>
<organism evidence="2 3">
    <name type="scientific">Limnofasciculus baicalensis BBK-W-15</name>
    <dbReference type="NCBI Taxonomy" id="2699891"/>
    <lineage>
        <taxon>Bacteria</taxon>
        <taxon>Bacillati</taxon>
        <taxon>Cyanobacteriota</taxon>
        <taxon>Cyanophyceae</taxon>
        <taxon>Coleofasciculales</taxon>
        <taxon>Coleofasciculaceae</taxon>
        <taxon>Limnofasciculus</taxon>
        <taxon>Limnofasciculus baicalensis</taxon>
    </lineage>
</organism>
<dbReference type="Proteomes" id="UP001204953">
    <property type="component" value="Unassembled WGS sequence"/>
</dbReference>
<dbReference type="Pfam" id="PF14233">
    <property type="entry name" value="DUF4335"/>
    <property type="match status" value="1"/>
</dbReference>
<name>A0AAE3GM51_9CYAN</name>